<gene>
    <name evidence="6" type="primary">mypopl1</name>
    <name evidence="5" type="synonym">xbg100494087</name>
</gene>
<dbReference type="AGR" id="Xenbase:XB-GENE-22169523"/>
<dbReference type="InterPro" id="IPR001005">
    <property type="entry name" value="SANT/Myb"/>
</dbReference>
<dbReference type="PROSITE" id="PS50090">
    <property type="entry name" value="MYB_LIKE"/>
    <property type="match status" value="1"/>
</dbReference>
<dbReference type="InterPro" id="IPR028002">
    <property type="entry name" value="Myb_DNA-bind_5"/>
</dbReference>
<dbReference type="Proteomes" id="UP000008143">
    <property type="component" value="Chromosome 5"/>
</dbReference>
<keyword evidence="4" id="KW-1185">Reference proteome</keyword>
<feature type="region of interest" description="Disordered" evidence="2">
    <location>
        <begin position="110"/>
        <end position="145"/>
    </location>
</feature>
<feature type="region of interest" description="Disordered" evidence="2">
    <location>
        <begin position="463"/>
        <end position="511"/>
    </location>
</feature>
<evidence type="ECO:0000259" key="3">
    <source>
        <dbReference type="PROSITE" id="PS50090"/>
    </source>
</evidence>
<feature type="compositionally biased region" description="Basic and acidic residues" evidence="2">
    <location>
        <begin position="488"/>
        <end position="497"/>
    </location>
</feature>
<accession>A0A8J1JMI7</accession>
<evidence type="ECO:0000256" key="1">
    <source>
        <dbReference type="SAM" id="Coils"/>
    </source>
</evidence>
<evidence type="ECO:0000313" key="5">
    <source>
        <dbReference type="RefSeq" id="XP_031757826.1"/>
    </source>
</evidence>
<dbReference type="OMA" id="ERRPNAC"/>
<keyword evidence="1" id="KW-0175">Coiled coil</keyword>
<feature type="compositionally biased region" description="Basic and acidic residues" evidence="2">
    <location>
        <begin position="133"/>
        <end position="145"/>
    </location>
</feature>
<feature type="coiled-coil region" evidence="1">
    <location>
        <begin position="377"/>
        <end position="404"/>
    </location>
</feature>
<organism evidence="4 5">
    <name type="scientific">Xenopus tropicalis</name>
    <name type="common">Western clawed frog</name>
    <name type="synonym">Silurana tropicalis</name>
    <dbReference type="NCBI Taxonomy" id="8364"/>
    <lineage>
        <taxon>Eukaryota</taxon>
        <taxon>Metazoa</taxon>
        <taxon>Chordata</taxon>
        <taxon>Craniata</taxon>
        <taxon>Vertebrata</taxon>
        <taxon>Euteleostomi</taxon>
        <taxon>Amphibia</taxon>
        <taxon>Batrachia</taxon>
        <taxon>Anura</taxon>
        <taxon>Pipoidea</taxon>
        <taxon>Pipidae</taxon>
        <taxon>Xenopodinae</taxon>
        <taxon>Xenopus</taxon>
        <taxon>Silurana</taxon>
    </lineage>
</organism>
<feature type="compositionally biased region" description="Basic and acidic residues" evidence="2">
    <location>
        <begin position="325"/>
        <end position="339"/>
    </location>
</feature>
<dbReference type="PANTHER" id="PTHR32345">
    <property type="entry name" value="MYB-RELATED TRANSCRIPTION FACTOR, PARTNER OF PROFILIN"/>
    <property type="match status" value="1"/>
</dbReference>
<feature type="region of interest" description="Disordered" evidence="2">
    <location>
        <begin position="319"/>
        <end position="359"/>
    </location>
</feature>
<feature type="compositionally biased region" description="Basic and acidic residues" evidence="2">
    <location>
        <begin position="350"/>
        <end position="359"/>
    </location>
</feature>
<dbReference type="OrthoDB" id="8956847at2759"/>
<dbReference type="GO" id="GO:0005634">
    <property type="term" value="C:nucleus"/>
    <property type="evidence" value="ECO:0000318"/>
    <property type="project" value="GO_Central"/>
</dbReference>
<dbReference type="Xenbase" id="XB-GENE-22169523">
    <property type="gene designation" value="mypopl1"/>
</dbReference>
<dbReference type="InterPro" id="IPR052870">
    <property type="entry name" value="Myb-related_repressor"/>
</dbReference>
<name>A0A8J1JMI7_XENTR</name>
<evidence type="ECO:0000256" key="2">
    <source>
        <dbReference type="SAM" id="MobiDB-lite"/>
    </source>
</evidence>
<dbReference type="PANTHER" id="PTHR32345:SF3">
    <property type="entry name" value="MYB-RELATED TRANSCRIPTION FACTOR, PARTNER OF PROFILIN"/>
    <property type="match status" value="1"/>
</dbReference>
<proteinExistence type="predicted"/>
<feature type="domain" description="Myb-like" evidence="3">
    <location>
        <begin position="135"/>
        <end position="207"/>
    </location>
</feature>
<reference evidence="5" key="1">
    <citation type="submission" date="2025-08" db="UniProtKB">
        <authorList>
            <consortium name="RefSeq"/>
        </authorList>
    </citation>
    <scope>IDENTIFICATION</scope>
    <source>
        <strain evidence="5">Nigerian</strain>
        <tissue evidence="5">Liver and blood</tissue>
    </source>
</reference>
<sequence length="511" mass="57423">MPGYVVSGYGLFWWRMEENFLFLGTVGTYPSAPGNMMKREPREEMGGCSQGIKREVPDISPGLSDGTPNIIVKIEPDGESYGWSPKLNGVQETAAEPGIQQHYRANMATPMDESQQHHRANMAAPMDESQQQAERERQRKARFSEEENDVLINSVMPHYDKLFGKLATRTSTAVKNALWREIASAVNAISAYPRSLQNCKKRYADVKRKVKEKLCKVAKQRRATGGTVPLNISFWPYERIMEKIISADAIAAVPGATDSGRMADPTAAGPSDFDAECEYFPDIQDESGSARSEMEDSQMPLHHFPADKEDPRIVHMDGGIPDPQEETRIVQEEPSRERGQNPCRSLPNPKSREPWSPRYHSMRDHTTLIYAEQSHFRRTMAKKLDILNSNVKALNKNVKAFQHSFNQSIMALSQSVQQQNSIFEKLSSNLLLMAQQQQQHNQLCMSAIKQIFQIFPSSAESLSVPNAVPSDAPSEIQTLKVPQAPCAHRHEATEPRRPSSPSGEAAKRRRH</sequence>
<dbReference type="RefSeq" id="XP_031757826.1">
    <property type="nucleotide sequence ID" value="XM_031901966.1"/>
</dbReference>
<dbReference type="Pfam" id="PF13873">
    <property type="entry name" value="Myb_DNA-bind_5"/>
    <property type="match status" value="1"/>
</dbReference>
<protein>
    <submittedName>
        <fullName evidence="5">Uncharacterized protein xbg100494087 isoform X1</fullName>
    </submittedName>
</protein>
<dbReference type="AlphaFoldDB" id="A0A8J1JMI7"/>
<dbReference type="KEGG" id="xtr:100494087"/>
<evidence type="ECO:0000313" key="4">
    <source>
        <dbReference type="Proteomes" id="UP000008143"/>
    </source>
</evidence>
<evidence type="ECO:0000313" key="6">
    <source>
        <dbReference type="Xenbase" id="XB-GENE-22169523"/>
    </source>
</evidence>